<evidence type="ECO:0000313" key="9">
    <source>
        <dbReference type="Proteomes" id="UP000001062"/>
    </source>
</evidence>
<proteinExistence type="inferred from homology"/>
<dbReference type="KEGG" id="mme:Marme_3345"/>
<dbReference type="InterPro" id="IPR041561">
    <property type="entry name" value="PglD_N"/>
</dbReference>
<accession>F2K4C0</accession>
<dbReference type="NCBIfam" id="TIGR03570">
    <property type="entry name" value="NeuD_NnaD"/>
    <property type="match status" value="1"/>
</dbReference>
<dbReference type="Pfam" id="PF17836">
    <property type="entry name" value="PglD_N"/>
    <property type="match status" value="1"/>
</dbReference>
<dbReference type="InterPro" id="IPR018357">
    <property type="entry name" value="Hexapep_transf_CS"/>
</dbReference>
<dbReference type="PANTHER" id="PTHR43300">
    <property type="entry name" value="ACETYLTRANSFERASE"/>
    <property type="match status" value="1"/>
</dbReference>
<dbReference type="CDD" id="cd03360">
    <property type="entry name" value="LbH_AT_putative"/>
    <property type="match status" value="1"/>
</dbReference>
<keyword evidence="2 8" id="KW-0808">Transferase</keyword>
<evidence type="ECO:0000313" key="8">
    <source>
        <dbReference type="EMBL" id="ADZ92561.1"/>
    </source>
</evidence>
<evidence type="ECO:0000256" key="2">
    <source>
        <dbReference type="ARBA" id="ARBA00022679"/>
    </source>
</evidence>
<dbReference type="OrthoDB" id="9794407at2"/>
<keyword evidence="4 8" id="KW-0012">Acyltransferase</keyword>
<keyword evidence="3" id="KW-0677">Repeat</keyword>
<dbReference type="HOGENOM" id="CLU_081811_2_3_6"/>
<evidence type="ECO:0000256" key="1">
    <source>
        <dbReference type="ARBA" id="ARBA00007274"/>
    </source>
</evidence>
<feature type="binding site" evidence="6">
    <location>
        <position position="153"/>
    </location>
    <ligand>
        <name>acetyl-CoA</name>
        <dbReference type="ChEBI" id="CHEBI:57288"/>
    </ligand>
</feature>
<dbReference type="STRING" id="717774.Marme_3345"/>
<evidence type="ECO:0000259" key="7">
    <source>
        <dbReference type="Pfam" id="PF17836"/>
    </source>
</evidence>
<evidence type="ECO:0000256" key="6">
    <source>
        <dbReference type="PIRSR" id="PIRSR620019-2"/>
    </source>
</evidence>
<dbReference type="PROSITE" id="PS00101">
    <property type="entry name" value="HEXAPEP_TRANSFERASES"/>
    <property type="match status" value="1"/>
</dbReference>
<dbReference type="SUPFAM" id="SSF51161">
    <property type="entry name" value="Trimeric LpxA-like enzymes"/>
    <property type="match status" value="1"/>
</dbReference>
<dbReference type="InterPro" id="IPR050179">
    <property type="entry name" value="Trans_hexapeptide_repeat"/>
</dbReference>
<evidence type="ECO:0000256" key="5">
    <source>
        <dbReference type="PIRSR" id="PIRSR620019-1"/>
    </source>
</evidence>
<dbReference type="PANTHER" id="PTHR43300:SF7">
    <property type="entry name" value="UDP-N-ACETYLBACILLOSAMINE N-ACETYLTRANSFERASE"/>
    <property type="match status" value="1"/>
</dbReference>
<dbReference type="eggNOG" id="COG0110">
    <property type="taxonomic scope" value="Bacteria"/>
</dbReference>
<sequence>MLNDDNFPLILIGGGGHASVLADILISQGREIAAVVSPEISNVRRILADTLHIESDEQILKFDNQSVRLVNGIGLMPNSQNRKKAHQYFVSLGYRFETVVSDSALISTHGCIGKGAQVLSRAVVNTGSYIGENSIVNTSSVVEHDCSIGEGNHIATNATLCGHVVTGDDVFIGANATIIQGVTIGASSIIGAGVVVTRDVAPKSILYAPKSHISTLGNR</sequence>
<comment type="similarity">
    <text evidence="1">Belongs to the transferase hexapeptide repeat family.</text>
</comment>
<dbReference type="InterPro" id="IPR020019">
    <property type="entry name" value="AcTrfase_PglD-like"/>
</dbReference>
<feature type="domain" description="PglD N-terminal" evidence="7">
    <location>
        <begin position="9"/>
        <end position="87"/>
    </location>
</feature>
<feature type="active site" description="Proton acceptor" evidence="5">
    <location>
        <position position="144"/>
    </location>
</feature>
<name>F2K4C0_MARM1</name>
<dbReference type="Pfam" id="PF14602">
    <property type="entry name" value="Hexapep_2"/>
    <property type="match status" value="1"/>
</dbReference>
<dbReference type="Gene3D" id="2.160.10.10">
    <property type="entry name" value="Hexapeptide repeat proteins"/>
    <property type="match status" value="1"/>
</dbReference>
<dbReference type="GO" id="GO:0016746">
    <property type="term" value="F:acyltransferase activity"/>
    <property type="evidence" value="ECO:0007669"/>
    <property type="project" value="UniProtKB-KW"/>
</dbReference>
<evidence type="ECO:0000256" key="4">
    <source>
        <dbReference type="ARBA" id="ARBA00023315"/>
    </source>
</evidence>
<gene>
    <name evidence="8" type="ordered locus">Marme_3345</name>
</gene>
<dbReference type="AlphaFoldDB" id="F2K4C0"/>
<dbReference type="RefSeq" id="WP_013662463.1">
    <property type="nucleotide sequence ID" value="NC_015276.1"/>
</dbReference>
<keyword evidence="9" id="KW-1185">Reference proteome</keyword>
<protein>
    <submittedName>
        <fullName evidence="8">Sugar O-acyltransferase, sialic acid O-acetyltransferase NeuD family</fullName>
    </submittedName>
</protein>
<reference evidence="8 9" key="1">
    <citation type="journal article" date="2012" name="Stand. Genomic Sci.">
        <title>Complete genome sequence of the melanogenic marine bacterium Marinomonas mediterranea type strain (MMB-1(T)).</title>
        <authorList>
            <person name="Lucas-Elio P."/>
            <person name="Goodwin L."/>
            <person name="Woyke T."/>
            <person name="Pitluck S."/>
            <person name="Nolan M."/>
            <person name="Kyrpides N.C."/>
            <person name="Detter J.C."/>
            <person name="Copeland A."/>
            <person name="Teshima H."/>
            <person name="Bruce D."/>
            <person name="Detter C."/>
            <person name="Tapia R."/>
            <person name="Han S."/>
            <person name="Land M.L."/>
            <person name="Ivanova N."/>
            <person name="Mikhailova N."/>
            <person name="Johnston A.W."/>
            <person name="Sanchez-Amat A."/>
        </authorList>
    </citation>
    <scope>NUCLEOTIDE SEQUENCE [LARGE SCALE GENOMIC DNA]</scope>
    <source>
        <strain evidence="9">ATCC 700492 / JCM 21426 / NBRC 103028 / MMB-1</strain>
    </source>
</reference>
<dbReference type="InterPro" id="IPR011004">
    <property type="entry name" value="Trimer_LpxA-like_sf"/>
</dbReference>
<evidence type="ECO:0000256" key="3">
    <source>
        <dbReference type="ARBA" id="ARBA00022737"/>
    </source>
</evidence>
<feature type="site" description="Increases basicity of active site His" evidence="5">
    <location>
        <position position="145"/>
    </location>
</feature>
<dbReference type="PATRIC" id="fig|717774.3.peg.3443"/>
<dbReference type="EMBL" id="CP002583">
    <property type="protein sequence ID" value="ADZ92561.1"/>
    <property type="molecule type" value="Genomic_DNA"/>
</dbReference>
<dbReference type="InterPro" id="IPR001451">
    <property type="entry name" value="Hexapep"/>
</dbReference>
<dbReference type="Pfam" id="PF00132">
    <property type="entry name" value="Hexapep"/>
    <property type="match status" value="1"/>
</dbReference>
<dbReference type="Gene3D" id="3.40.50.20">
    <property type="match status" value="1"/>
</dbReference>
<organism evidence="8 9">
    <name type="scientific">Marinomonas mediterranea (strain ATCC 700492 / JCM 21426 / NBRC 103028 / MMB-1)</name>
    <dbReference type="NCBI Taxonomy" id="717774"/>
    <lineage>
        <taxon>Bacteria</taxon>
        <taxon>Pseudomonadati</taxon>
        <taxon>Pseudomonadota</taxon>
        <taxon>Gammaproteobacteria</taxon>
        <taxon>Oceanospirillales</taxon>
        <taxon>Oceanospirillaceae</taxon>
        <taxon>Marinomonas</taxon>
    </lineage>
</organism>
<dbReference type="Proteomes" id="UP000001062">
    <property type="component" value="Chromosome"/>
</dbReference>